<feature type="region of interest" description="Disordered" evidence="1">
    <location>
        <begin position="676"/>
        <end position="746"/>
    </location>
</feature>
<organism evidence="2 3">
    <name type="scientific">Terfezia boudieri ATCC MYA-4762</name>
    <dbReference type="NCBI Taxonomy" id="1051890"/>
    <lineage>
        <taxon>Eukaryota</taxon>
        <taxon>Fungi</taxon>
        <taxon>Dikarya</taxon>
        <taxon>Ascomycota</taxon>
        <taxon>Pezizomycotina</taxon>
        <taxon>Pezizomycetes</taxon>
        <taxon>Pezizales</taxon>
        <taxon>Pezizaceae</taxon>
        <taxon>Terfezia</taxon>
    </lineage>
</organism>
<dbReference type="Proteomes" id="UP000267821">
    <property type="component" value="Unassembled WGS sequence"/>
</dbReference>
<gene>
    <name evidence="2" type="ORF">L211DRAFT_853033</name>
</gene>
<accession>A0A3N4L9U0</accession>
<feature type="region of interest" description="Disordered" evidence="1">
    <location>
        <begin position="557"/>
        <end position="664"/>
    </location>
</feature>
<feature type="compositionally biased region" description="Polar residues" evidence="1">
    <location>
        <begin position="385"/>
        <end position="404"/>
    </location>
</feature>
<proteinExistence type="predicted"/>
<feature type="region of interest" description="Disordered" evidence="1">
    <location>
        <begin position="385"/>
        <end position="440"/>
    </location>
</feature>
<feature type="compositionally biased region" description="Polar residues" evidence="1">
    <location>
        <begin position="264"/>
        <end position="288"/>
    </location>
</feature>
<reference evidence="2 3" key="1">
    <citation type="journal article" date="2018" name="Nat. Ecol. Evol.">
        <title>Pezizomycetes genomes reveal the molecular basis of ectomycorrhizal truffle lifestyle.</title>
        <authorList>
            <person name="Murat C."/>
            <person name="Payen T."/>
            <person name="Noel B."/>
            <person name="Kuo A."/>
            <person name="Morin E."/>
            <person name="Chen J."/>
            <person name="Kohler A."/>
            <person name="Krizsan K."/>
            <person name="Balestrini R."/>
            <person name="Da Silva C."/>
            <person name="Montanini B."/>
            <person name="Hainaut M."/>
            <person name="Levati E."/>
            <person name="Barry K.W."/>
            <person name="Belfiori B."/>
            <person name="Cichocki N."/>
            <person name="Clum A."/>
            <person name="Dockter R.B."/>
            <person name="Fauchery L."/>
            <person name="Guy J."/>
            <person name="Iotti M."/>
            <person name="Le Tacon F."/>
            <person name="Lindquist E.A."/>
            <person name="Lipzen A."/>
            <person name="Malagnac F."/>
            <person name="Mello A."/>
            <person name="Molinier V."/>
            <person name="Miyauchi S."/>
            <person name="Poulain J."/>
            <person name="Riccioni C."/>
            <person name="Rubini A."/>
            <person name="Sitrit Y."/>
            <person name="Splivallo R."/>
            <person name="Traeger S."/>
            <person name="Wang M."/>
            <person name="Zifcakova L."/>
            <person name="Wipf D."/>
            <person name="Zambonelli A."/>
            <person name="Paolocci F."/>
            <person name="Nowrousian M."/>
            <person name="Ottonello S."/>
            <person name="Baldrian P."/>
            <person name="Spatafora J.W."/>
            <person name="Henrissat B."/>
            <person name="Nagy L.G."/>
            <person name="Aury J.M."/>
            <person name="Wincker P."/>
            <person name="Grigoriev I.V."/>
            <person name="Bonfante P."/>
            <person name="Martin F.M."/>
        </authorList>
    </citation>
    <scope>NUCLEOTIDE SEQUENCE [LARGE SCALE GENOMIC DNA]</scope>
    <source>
        <strain evidence="2 3">ATCC MYA-4762</strain>
    </source>
</reference>
<dbReference type="EMBL" id="ML121586">
    <property type="protein sequence ID" value="RPB19650.1"/>
    <property type="molecule type" value="Genomic_DNA"/>
</dbReference>
<feature type="region of interest" description="Disordered" evidence="1">
    <location>
        <begin position="245"/>
        <end position="302"/>
    </location>
</feature>
<feature type="compositionally biased region" description="Polar residues" evidence="1">
    <location>
        <begin position="414"/>
        <end position="431"/>
    </location>
</feature>
<feature type="region of interest" description="Disordered" evidence="1">
    <location>
        <begin position="508"/>
        <end position="545"/>
    </location>
</feature>
<dbReference type="OrthoDB" id="10400059at2759"/>
<evidence type="ECO:0000313" key="3">
    <source>
        <dbReference type="Proteomes" id="UP000267821"/>
    </source>
</evidence>
<feature type="region of interest" description="Disordered" evidence="1">
    <location>
        <begin position="346"/>
        <end position="370"/>
    </location>
</feature>
<evidence type="ECO:0000313" key="2">
    <source>
        <dbReference type="EMBL" id="RPB19650.1"/>
    </source>
</evidence>
<feature type="compositionally biased region" description="Basic and acidic residues" evidence="1">
    <location>
        <begin position="715"/>
        <end position="726"/>
    </location>
</feature>
<name>A0A3N4L9U0_9PEZI</name>
<dbReference type="InParanoid" id="A0A3N4L9U0"/>
<sequence length="746" mass="81929">MPAQSRSMQDLYNINMPADTAFNAAYNARPPNFTRNQHEYALQQASDRGYHFYTQYRGNVHTQPQGMGTLAQINTMRHVMGPHNPTSPALPIAGPALGMHAYPHPLASVNMPMAHTYRHMADPTMVVTPQLQYEHLAYEQQPHQRQLSLEQGPVQGMHGYPAHDPVGMTLNSASRNQFNTLNAMYNPQIMSLANSNEFNWQLQSGQRQNHPAVFSEQSREPDPGQAQDIWQLESGQCQNHPAVFSEQSRGASPGQAQDIHLNPMPTNSRPSVSPLPTLSQSQGEKIQTSAPSPSPPVATEEAVAVSKNGWSEVSPNEKERGLLNGEVLQSCKRKIHSESLEIATAVAPQRKRARTEKRKERERTTPASTGDDELTIINVNLLTPSSSPISRTSGDKVTTGTGILTPSPSVSPPTNNLGTSTTTASPVSSDQFFPKTRRKGGRTTTYTNFAVAPYDISRANQHLAYNMPRKIAMSRKRWITNPEEFPRLERLKKQVVDDDPDAVFEVDERGEKVLSTSAHPQGNAAAEREDDQSGGTDEVPLQGSGELVVEKGVTHVRSVHEKTPPATSVPTSQVVPISPPGTGRGVKLTEEEKKARRRQRDRERYQRKNGAATVTSPKKAARPSPTGSNKKGVAKRTAAKSPNTTALTPSATRQHADEDKEDYEEFDIWQQIGLEIQKLPPVDRTAELEVDKDAGGNSSVWSSNGEGQPNALDAEDQRRNLLRSEGEGQMGGGNSNDDYLTSLFEE</sequence>
<feature type="compositionally biased region" description="Basic and acidic residues" evidence="1">
    <location>
        <begin position="684"/>
        <end position="694"/>
    </location>
</feature>
<feature type="compositionally biased region" description="Polar residues" evidence="1">
    <location>
        <begin position="640"/>
        <end position="653"/>
    </location>
</feature>
<keyword evidence="3" id="KW-1185">Reference proteome</keyword>
<protein>
    <submittedName>
        <fullName evidence="2">Uncharacterized protein</fullName>
    </submittedName>
</protein>
<feature type="compositionally biased region" description="Polar residues" evidence="1">
    <location>
        <begin position="696"/>
        <end position="707"/>
    </location>
</feature>
<dbReference type="AlphaFoldDB" id="A0A3N4L9U0"/>
<feature type="compositionally biased region" description="Polar residues" evidence="1">
    <location>
        <begin position="565"/>
        <end position="575"/>
    </location>
</feature>
<feature type="compositionally biased region" description="Basic and acidic residues" evidence="1">
    <location>
        <begin position="587"/>
        <end position="606"/>
    </location>
</feature>
<feature type="region of interest" description="Disordered" evidence="1">
    <location>
        <begin position="202"/>
        <end position="225"/>
    </location>
</feature>
<evidence type="ECO:0000256" key="1">
    <source>
        <dbReference type="SAM" id="MobiDB-lite"/>
    </source>
</evidence>